<dbReference type="AlphaFoldDB" id="S7ZMW0"/>
<gene>
    <name evidence="2" type="ORF">PDE_06964</name>
</gene>
<dbReference type="EMBL" id="KB644414">
    <property type="protein sequence ID" value="EPS32005.1"/>
    <property type="molecule type" value="Genomic_DNA"/>
</dbReference>
<feature type="region of interest" description="Disordered" evidence="1">
    <location>
        <begin position="98"/>
        <end position="124"/>
    </location>
</feature>
<sequence length="124" mass="14327">MLDKLSLREAEVWRLKDPLRETIKLSASRWELRRGAWSRGPYFAALGQSDKQRGLSKQAASCVNNRCGISRVYKIVHITRERRLLSLRITQWSSPEIAHPGRNPGRSHLEAKRNMCTGKRQCDQ</sequence>
<evidence type="ECO:0000313" key="2">
    <source>
        <dbReference type="EMBL" id="EPS32005.1"/>
    </source>
</evidence>
<evidence type="ECO:0000313" key="3">
    <source>
        <dbReference type="Proteomes" id="UP000019376"/>
    </source>
</evidence>
<proteinExistence type="predicted"/>
<organism evidence="2 3">
    <name type="scientific">Penicillium oxalicum (strain 114-2 / CGMCC 5302)</name>
    <name type="common">Penicillium decumbens</name>
    <dbReference type="NCBI Taxonomy" id="933388"/>
    <lineage>
        <taxon>Eukaryota</taxon>
        <taxon>Fungi</taxon>
        <taxon>Dikarya</taxon>
        <taxon>Ascomycota</taxon>
        <taxon>Pezizomycotina</taxon>
        <taxon>Eurotiomycetes</taxon>
        <taxon>Eurotiomycetidae</taxon>
        <taxon>Eurotiales</taxon>
        <taxon>Aspergillaceae</taxon>
        <taxon>Penicillium</taxon>
    </lineage>
</organism>
<protein>
    <submittedName>
        <fullName evidence="2">Uncharacterized protein</fullName>
    </submittedName>
</protein>
<name>S7ZMW0_PENO1</name>
<dbReference type="HOGENOM" id="CLU_2004687_0_0_1"/>
<evidence type="ECO:0000256" key="1">
    <source>
        <dbReference type="SAM" id="MobiDB-lite"/>
    </source>
</evidence>
<accession>S7ZMW0</accession>
<reference evidence="2 3" key="1">
    <citation type="journal article" date="2013" name="PLoS ONE">
        <title>Genomic and secretomic analyses reveal unique features of the lignocellulolytic enzyme system of Penicillium decumbens.</title>
        <authorList>
            <person name="Liu G."/>
            <person name="Zhang L."/>
            <person name="Wei X."/>
            <person name="Zou G."/>
            <person name="Qin Y."/>
            <person name="Ma L."/>
            <person name="Li J."/>
            <person name="Zheng H."/>
            <person name="Wang S."/>
            <person name="Wang C."/>
            <person name="Xun L."/>
            <person name="Zhao G.-P."/>
            <person name="Zhou Z."/>
            <person name="Qu Y."/>
        </authorList>
    </citation>
    <scope>NUCLEOTIDE SEQUENCE [LARGE SCALE GENOMIC DNA]</scope>
    <source>
        <strain evidence="3">114-2 / CGMCC 5302</strain>
    </source>
</reference>
<dbReference type="Proteomes" id="UP000019376">
    <property type="component" value="Unassembled WGS sequence"/>
</dbReference>
<keyword evidence="3" id="KW-1185">Reference proteome</keyword>